<dbReference type="Proteomes" id="UP001426770">
    <property type="component" value="Unassembled WGS sequence"/>
</dbReference>
<dbReference type="RefSeq" id="WP_345378861.1">
    <property type="nucleotide sequence ID" value="NZ_BAABRR010000004.1"/>
</dbReference>
<name>A0ABP9WFC9_9MICO</name>
<dbReference type="Gene3D" id="3.40.30.10">
    <property type="entry name" value="Glutaredoxin"/>
    <property type="match status" value="1"/>
</dbReference>
<comment type="caution">
    <text evidence="1">The sequence shown here is derived from an EMBL/GenBank/DDBJ whole genome shotgun (WGS) entry which is preliminary data.</text>
</comment>
<evidence type="ECO:0008006" key="3">
    <source>
        <dbReference type="Google" id="ProtNLM"/>
    </source>
</evidence>
<keyword evidence="2" id="KW-1185">Reference proteome</keyword>
<dbReference type="InterPro" id="IPR036249">
    <property type="entry name" value="Thioredoxin-like_sf"/>
</dbReference>
<accession>A0ABP9WFC9</accession>
<proteinExistence type="predicted"/>
<organism evidence="1 2">
    <name type="scientific">Demequina sediminis</name>
    <dbReference type="NCBI Taxonomy" id="1930058"/>
    <lineage>
        <taxon>Bacteria</taxon>
        <taxon>Bacillati</taxon>
        <taxon>Actinomycetota</taxon>
        <taxon>Actinomycetes</taxon>
        <taxon>Micrococcales</taxon>
        <taxon>Demequinaceae</taxon>
        <taxon>Demequina</taxon>
    </lineage>
</organism>
<gene>
    <name evidence="1" type="ORF">Lsed01_00966</name>
</gene>
<evidence type="ECO:0000313" key="2">
    <source>
        <dbReference type="Proteomes" id="UP001426770"/>
    </source>
</evidence>
<sequence length="60" mass="6325">MSPASTTVPRVTVVSAPACHFCEDADQALAKLEGEFVIAVEHVALDSDADELLDIALDNL</sequence>
<dbReference type="EMBL" id="BAABRR010000004">
    <property type="protein sequence ID" value="GAA5518537.1"/>
    <property type="molecule type" value="Genomic_DNA"/>
</dbReference>
<protein>
    <recommendedName>
        <fullName evidence="3">Glutaredoxin</fullName>
    </recommendedName>
</protein>
<reference evidence="1 2" key="1">
    <citation type="submission" date="2024-02" db="EMBL/GenBank/DDBJ databases">
        <title>Lysinimicrobium sediminis NBRC 112286.</title>
        <authorList>
            <person name="Ichikawa N."/>
            <person name="Katano-Makiyama Y."/>
            <person name="Hidaka K."/>
        </authorList>
    </citation>
    <scope>NUCLEOTIDE SEQUENCE [LARGE SCALE GENOMIC DNA]</scope>
    <source>
        <strain evidence="1 2">NBRC 112286</strain>
    </source>
</reference>
<evidence type="ECO:0000313" key="1">
    <source>
        <dbReference type="EMBL" id="GAA5518537.1"/>
    </source>
</evidence>
<dbReference type="SUPFAM" id="SSF52833">
    <property type="entry name" value="Thioredoxin-like"/>
    <property type="match status" value="1"/>
</dbReference>